<dbReference type="PROSITE" id="PS00297">
    <property type="entry name" value="HSP70_1"/>
    <property type="match status" value="1"/>
</dbReference>
<dbReference type="InterPro" id="IPR029047">
    <property type="entry name" value="HSP70_peptide-bd_sf"/>
</dbReference>
<keyword evidence="2" id="KW-0067">ATP-binding</keyword>
<dbReference type="NCBIfam" id="NF003520">
    <property type="entry name" value="PRK05183.1"/>
    <property type="match status" value="1"/>
</dbReference>
<reference evidence="4" key="1">
    <citation type="submission" date="2018-06" db="EMBL/GenBank/DDBJ databases">
        <authorList>
            <person name="Zhirakovskaya E."/>
        </authorList>
    </citation>
    <scope>NUCLEOTIDE SEQUENCE</scope>
</reference>
<dbReference type="GO" id="GO:0005524">
    <property type="term" value="F:ATP binding"/>
    <property type="evidence" value="ECO:0007669"/>
    <property type="project" value="UniProtKB-KW"/>
</dbReference>
<dbReference type="HAMAP" id="MF_00332">
    <property type="entry name" value="DnaK"/>
    <property type="match status" value="1"/>
</dbReference>
<dbReference type="InterPro" id="IPR043129">
    <property type="entry name" value="ATPase_NBD"/>
</dbReference>
<dbReference type="FunFam" id="1.20.1270.10:FF:000001">
    <property type="entry name" value="Molecular chaperone DnaK"/>
    <property type="match status" value="1"/>
</dbReference>
<sequence>MGKIIGIDLGTTNSCVAVLEGGKPRVIENVEGDRTTPSIVAFTNDDEVLVGQSAKRQAVTNPTNTLFATKRLIGRRFKDDVVQRDIKMVPYSIIEADNGDAWVEAQNNKMAPPEIAARILMKMKKTAEDYLGESVSEAVITVPAYFNDSQRQATKDAGKIAGLEVKRIINEPTAAALAYGMDKKRGDSKIAVYDLGGGTFDISIIEIAEVDGEHQFEVLSTNGDTFLGGEDFDLRLIEYLAAEFKKDTGVDVHNDPLALQRLKEAAEKAKIELSTAEQTEVNLPYITADASGPKHLNMKLTRAKLESLVEELVERTIEPCRVALNDAGLNTSEITDVILVGGQTRMPKVQKTVEAFFGKEPRKDVNPDEAVAVGASIQGGVLSGDVKDVLLLDVTPLSLGIETLGGVMTKLIEKNTTIPTKASQVFSTAEDNQNAVTVHVMQGEREMASANKSLGRFDLSDIPPAPRGVPQVEVSFDIDANGILNVSAKDKATGKEQSIVIKASSGLDDAEVEKMVKDAEIHQAEDKKFQELVSARNQGEGLIHATEKSIKDLNEQVSADEKSNIDVAISALQEVLRADDLEAIQEKTATLSELSGKIAERAYAQQAEAGSGPDAEQADSSAADPNARSSNDDVVDAEFEELKEEGGGKK</sequence>
<dbReference type="FunFam" id="2.60.34.10:FF:000014">
    <property type="entry name" value="Chaperone protein DnaK HSP70"/>
    <property type="match status" value="1"/>
</dbReference>
<dbReference type="NCBIfam" id="TIGR02350">
    <property type="entry name" value="prok_dnaK"/>
    <property type="match status" value="1"/>
</dbReference>
<dbReference type="AlphaFoldDB" id="A0A3B0ZLG4"/>
<proteinExistence type="inferred from homology"/>
<dbReference type="FunFam" id="3.30.420.40:FF:000004">
    <property type="entry name" value="Molecular chaperone DnaK"/>
    <property type="match status" value="1"/>
</dbReference>
<dbReference type="CDD" id="cd10234">
    <property type="entry name" value="ASKHA_NBD_HSP70_DnaK-like"/>
    <property type="match status" value="1"/>
</dbReference>
<evidence type="ECO:0000256" key="2">
    <source>
        <dbReference type="ARBA" id="ARBA00022840"/>
    </source>
</evidence>
<dbReference type="NCBIfam" id="NF001413">
    <property type="entry name" value="PRK00290.1"/>
    <property type="match status" value="1"/>
</dbReference>
<dbReference type="InterPro" id="IPR013126">
    <property type="entry name" value="Hsp_70_fam"/>
</dbReference>
<dbReference type="PANTHER" id="PTHR19375">
    <property type="entry name" value="HEAT SHOCK PROTEIN 70KDA"/>
    <property type="match status" value="1"/>
</dbReference>
<dbReference type="PROSITE" id="PS01036">
    <property type="entry name" value="HSP70_3"/>
    <property type="match status" value="1"/>
</dbReference>
<dbReference type="InterPro" id="IPR029048">
    <property type="entry name" value="HSP70_C_sf"/>
</dbReference>
<feature type="compositionally biased region" description="Acidic residues" evidence="3">
    <location>
        <begin position="633"/>
        <end position="643"/>
    </location>
</feature>
<gene>
    <name evidence="4" type="ORF">MNBD_GAMMA16-945</name>
</gene>
<dbReference type="FunFam" id="3.30.30.30:FF:000003">
    <property type="entry name" value="Heat shock protein 9"/>
    <property type="match status" value="1"/>
</dbReference>
<dbReference type="PRINTS" id="PR00301">
    <property type="entry name" value="HEATSHOCK70"/>
</dbReference>
<protein>
    <submittedName>
        <fullName evidence="4">Chaperone protein DnaK</fullName>
    </submittedName>
</protein>
<name>A0A3B0ZLG4_9ZZZZ</name>
<dbReference type="Gene3D" id="1.20.1270.10">
    <property type="match status" value="1"/>
</dbReference>
<dbReference type="SUPFAM" id="SSF53067">
    <property type="entry name" value="Actin-like ATPase domain"/>
    <property type="match status" value="2"/>
</dbReference>
<dbReference type="PROSITE" id="PS00329">
    <property type="entry name" value="HSP70_2"/>
    <property type="match status" value="1"/>
</dbReference>
<dbReference type="Gene3D" id="2.60.34.10">
    <property type="entry name" value="Substrate Binding Domain Of DNAk, Chain A, domain 1"/>
    <property type="match status" value="1"/>
</dbReference>
<dbReference type="EMBL" id="UOFO01000142">
    <property type="protein sequence ID" value="VAW88167.1"/>
    <property type="molecule type" value="Genomic_DNA"/>
</dbReference>
<dbReference type="FunFam" id="3.90.640.10:FF:000003">
    <property type="entry name" value="Molecular chaperone DnaK"/>
    <property type="match status" value="1"/>
</dbReference>
<evidence type="ECO:0000256" key="1">
    <source>
        <dbReference type="ARBA" id="ARBA00022741"/>
    </source>
</evidence>
<dbReference type="SUPFAM" id="SSF100920">
    <property type="entry name" value="Heat shock protein 70kD (HSP70), peptide-binding domain"/>
    <property type="match status" value="1"/>
</dbReference>
<dbReference type="GO" id="GO:0051082">
    <property type="term" value="F:unfolded protein binding"/>
    <property type="evidence" value="ECO:0007669"/>
    <property type="project" value="InterPro"/>
</dbReference>
<dbReference type="Gene3D" id="3.30.420.40">
    <property type="match status" value="2"/>
</dbReference>
<dbReference type="SUPFAM" id="SSF100934">
    <property type="entry name" value="Heat shock protein 70kD (HSP70), C-terminal subdomain"/>
    <property type="match status" value="1"/>
</dbReference>
<dbReference type="Pfam" id="PF00012">
    <property type="entry name" value="HSP70"/>
    <property type="match status" value="1"/>
</dbReference>
<dbReference type="InterPro" id="IPR018181">
    <property type="entry name" value="Heat_shock_70_CS"/>
</dbReference>
<evidence type="ECO:0000313" key="4">
    <source>
        <dbReference type="EMBL" id="VAW88167.1"/>
    </source>
</evidence>
<keyword evidence="1" id="KW-0547">Nucleotide-binding</keyword>
<dbReference type="Gene3D" id="3.90.640.10">
    <property type="entry name" value="Actin, Chain A, domain 4"/>
    <property type="match status" value="1"/>
</dbReference>
<evidence type="ECO:0000256" key="3">
    <source>
        <dbReference type="SAM" id="MobiDB-lite"/>
    </source>
</evidence>
<organism evidence="4">
    <name type="scientific">hydrothermal vent metagenome</name>
    <dbReference type="NCBI Taxonomy" id="652676"/>
    <lineage>
        <taxon>unclassified sequences</taxon>
        <taxon>metagenomes</taxon>
        <taxon>ecological metagenomes</taxon>
    </lineage>
</organism>
<accession>A0A3B0ZLG4</accession>
<dbReference type="GO" id="GO:0140662">
    <property type="term" value="F:ATP-dependent protein folding chaperone"/>
    <property type="evidence" value="ECO:0007669"/>
    <property type="project" value="InterPro"/>
</dbReference>
<feature type="region of interest" description="Disordered" evidence="3">
    <location>
        <begin position="603"/>
        <end position="650"/>
    </location>
</feature>
<dbReference type="InterPro" id="IPR012725">
    <property type="entry name" value="Chaperone_DnaK"/>
</dbReference>